<name>A0A5B9Q881_9BACT</name>
<feature type="transmembrane region" description="Helical" evidence="1">
    <location>
        <begin position="12"/>
        <end position="30"/>
    </location>
</feature>
<sequence length="274" mass="31337">MNSFASRRLRNSVLTLVAAMAVVGYAWWSAGRLESPGFATGYLLLGCIAFLALYNTRKKLPVLAWTTSAGWLQAHIYIALFSAIVFGTHIVWRFPSGYLETTLSLMYVVTFVSGLIGLYWTRTIPPKLARVSEEFLYERIPALRTEVQTRAQEAVLETVRSTGSETLGDFYTQRVQGYLEKPRGLYYWLRPTSSVRKRLLAELTEVTRYLSEPERKASEKLFALIRRRDDLDFHAAMQWRLKAWLFVHIGLTYPLLLIACLHGWLAHLFYGGAL</sequence>
<evidence type="ECO:0008006" key="4">
    <source>
        <dbReference type="Google" id="ProtNLM"/>
    </source>
</evidence>
<reference evidence="2 3" key="1">
    <citation type="submission" date="2019-08" db="EMBL/GenBank/DDBJ databases">
        <title>Deep-cultivation of Planctomycetes and their phenomic and genomic characterization uncovers novel biology.</title>
        <authorList>
            <person name="Wiegand S."/>
            <person name="Jogler M."/>
            <person name="Boedeker C."/>
            <person name="Pinto D."/>
            <person name="Vollmers J."/>
            <person name="Rivas-Marin E."/>
            <person name="Kohn T."/>
            <person name="Peeters S.H."/>
            <person name="Heuer A."/>
            <person name="Rast P."/>
            <person name="Oberbeckmann S."/>
            <person name="Bunk B."/>
            <person name="Jeske O."/>
            <person name="Meyerdierks A."/>
            <person name="Storesund J.E."/>
            <person name="Kallscheuer N."/>
            <person name="Luecker S."/>
            <person name="Lage O.M."/>
            <person name="Pohl T."/>
            <person name="Merkel B.J."/>
            <person name="Hornburger P."/>
            <person name="Mueller R.-W."/>
            <person name="Bruemmer F."/>
            <person name="Labrenz M."/>
            <person name="Spormann A.M."/>
            <person name="Op den Camp H."/>
            <person name="Overmann J."/>
            <person name="Amann R."/>
            <person name="Jetten M.S.M."/>
            <person name="Mascher T."/>
            <person name="Medema M.H."/>
            <person name="Devos D.P."/>
            <person name="Kaster A.-K."/>
            <person name="Ovreas L."/>
            <person name="Rohde M."/>
            <person name="Galperin M.Y."/>
            <person name="Jogler C."/>
        </authorList>
    </citation>
    <scope>NUCLEOTIDE SEQUENCE [LARGE SCALE GENOMIC DNA]</scope>
    <source>
        <strain evidence="2 3">Pr1d</strain>
    </source>
</reference>
<evidence type="ECO:0000313" key="2">
    <source>
        <dbReference type="EMBL" id="QEG33096.1"/>
    </source>
</evidence>
<feature type="transmembrane region" description="Helical" evidence="1">
    <location>
        <begin position="74"/>
        <end position="92"/>
    </location>
</feature>
<dbReference type="OrthoDB" id="8480418at2"/>
<protein>
    <recommendedName>
        <fullName evidence="4">Ferric reductase like transmembrane component</fullName>
    </recommendedName>
</protein>
<evidence type="ECO:0000313" key="3">
    <source>
        <dbReference type="Proteomes" id="UP000323917"/>
    </source>
</evidence>
<keyword evidence="1" id="KW-0472">Membrane</keyword>
<dbReference type="KEGG" id="bgok:Pr1d_03570"/>
<feature type="transmembrane region" description="Helical" evidence="1">
    <location>
        <begin position="104"/>
        <end position="121"/>
    </location>
</feature>
<dbReference type="EMBL" id="CP042913">
    <property type="protein sequence ID" value="QEG33096.1"/>
    <property type="molecule type" value="Genomic_DNA"/>
</dbReference>
<feature type="transmembrane region" description="Helical" evidence="1">
    <location>
        <begin position="243"/>
        <end position="265"/>
    </location>
</feature>
<gene>
    <name evidence="2" type="ORF">Pr1d_03570</name>
</gene>
<dbReference type="AlphaFoldDB" id="A0A5B9Q881"/>
<keyword evidence="1" id="KW-0812">Transmembrane</keyword>
<organism evidence="2 3">
    <name type="scientific">Bythopirellula goksoeyrii</name>
    <dbReference type="NCBI Taxonomy" id="1400387"/>
    <lineage>
        <taxon>Bacteria</taxon>
        <taxon>Pseudomonadati</taxon>
        <taxon>Planctomycetota</taxon>
        <taxon>Planctomycetia</taxon>
        <taxon>Pirellulales</taxon>
        <taxon>Lacipirellulaceae</taxon>
        <taxon>Bythopirellula</taxon>
    </lineage>
</organism>
<keyword evidence="3" id="KW-1185">Reference proteome</keyword>
<keyword evidence="1" id="KW-1133">Transmembrane helix</keyword>
<accession>A0A5B9Q881</accession>
<feature type="transmembrane region" description="Helical" evidence="1">
    <location>
        <begin position="36"/>
        <end position="54"/>
    </location>
</feature>
<evidence type="ECO:0000256" key="1">
    <source>
        <dbReference type="SAM" id="Phobius"/>
    </source>
</evidence>
<proteinExistence type="predicted"/>
<dbReference type="Proteomes" id="UP000323917">
    <property type="component" value="Chromosome"/>
</dbReference>